<dbReference type="AlphaFoldDB" id="A0A7W6J6S5"/>
<evidence type="ECO:0000256" key="1">
    <source>
        <dbReference type="SAM" id="MobiDB-lite"/>
    </source>
</evidence>
<dbReference type="PANTHER" id="PTHR35807">
    <property type="entry name" value="TRANSCRIPTIONAL REGULATOR REDD-RELATED"/>
    <property type="match status" value="1"/>
</dbReference>
<organism evidence="2 3">
    <name type="scientific">Gellertiella hungarica</name>
    <dbReference type="NCBI Taxonomy" id="1572859"/>
    <lineage>
        <taxon>Bacteria</taxon>
        <taxon>Pseudomonadati</taxon>
        <taxon>Pseudomonadota</taxon>
        <taxon>Alphaproteobacteria</taxon>
        <taxon>Hyphomicrobiales</taxon>
        <taxon>Rhizobiaceae</taxon>
        <taxon>Gellertiella</taxon>
    </lineage>
</organism>
<dbReference type="InterPro" id="IPR051677">
    <property type="entry name" value="AfsR-DnrI-RedD_regulator"/>
</dbReference>
<feature type="compositionally biased region" description="Low complexity" evidence="1">
    <location>
        <begin position="210"/>
        <end position="225"/>
    </location>
</feature>
<keyword evidence="3" id="KW-1185">Reference proteome</keyword>
<accession>A0A7W6J6S5</accession>
<name>A0A7W6J6S5_9HYPH</name>
<sequence>MSFKLQTSGELRLIDSRGTETAFPEKGLLILAYLLASEETEVTRARIARLVWGGPDSSRGLTNLRQTVSRVVARQEELGTRFLDFAPGHVRLVPNAITADLEVLFALRSATAETVQPLLGRAITFYRLPFLEEVQGISAEYRAWIAEKQHTCSEIYSAAVRLALPQSNSPADRVLLKETALRVFRHDPDNSEMREILALGEGQDQGPDGGAVSSPPASAVPAPADAASGVGSALDMLRTLYNRKKAMAAVRPAALQAAPAPLPAALATLPRLAILPPFETEGTGLAGALLEDVTIGLCGCRSLRIVAPYTAARISRQSDRTETIVQHSIHYVLETRLTMMGGYPSLFVQLIYVASDDVVWADRFRLAPETFLANRSDLTSRLVENISAAVGRNETVRQYFEGNPAAYFHFLQGQQYLQHLTLPEIRRARKSFRAALQEKADFGPALSGLARTNHLEWLITARGEPELLHSAQRHAQEAIERCGELTSGYRELGVTRLFLGAFDESVEALMMAEKLSPQYADLLVDFGDTLIHASRPAEGLSKLEKAIELNPLTPDGYLWTAAGANYYLENYAGALDYIERMADPTPALRLAAACRAMQGEIKQARALARKLKQHYPDFEVDQWIAVLPIKEDWQREHYREGLKKAGL</sequence>
<evidence type="ECO:0000313" key="2">
    <source>
        <dbReference type="EMBL" id="MBB4065027.1"/>
    </source>
</evidence>
<dbReference type="EMBL" id="JACIEZ010000003">
    <property type="protein sequence ID" value="MBB4065027.1"/>
    <property type="molecule type" value="Genomic_DNA"/>
</dbReference>
<evidence type="ECO:0000313" key="3">
    <source>
        <dbReference type="Proteomes" id="UP000528286"/>
    </source>
</evidence>
<feature type="region of interest" description="Disordered" evidence="1">
    <location>
        <begin position="201"/>
        <end position="225"/>
    </location>
</feature>
<dbReference type="RefSeq" id="WP_183366306.1">
    <property type="nucleotide sequence ID" value="NZ_JACIEZ010000003.1"/>
</dbReference>
<dbReference type="Gene3D" id="1.25.40.10">
    <property type="entry name" value="Tetratricopeptide repeat domain"/>
    <property type="match status" value="1"/>
</dbReference>
<comment type="caution">
    <text evidence="2">The sequence shown here is derived from an EMBL/GenBank/DDBJ whole genome shotgun (WGS) entry which is preliminary data.</text>
</comment>
<dbReference type="SUPFAM" id="SSF48452">
    <property type="entry name" value="TPR-like"/>
    <property type="match status" value="1"/>
</dbReference>
<gene>
    <name evidence="2" type="ORF">GGR23_002214</name>
</gene>
<dbReference type="InterPro" id="IPR011990">
    <property type="entry name" value="TPR-like_helical_dom_sf"/>
</dbReference>
<reference evidence="2 3" key="1">
    <citation type="submission" date="2020-08" db="EMBL/GenBank/DDBJ databases">
        <title>Genomic Encyclopedia of Type Strains, Phase IV (KMG-IV): sequencing the most valuable type-strain genomes for metagenomic binning, comparative biology and taxonomic classification.</title>
        <authorList>
            <person name="Goeker M."/>
        </authorList>
    </citation>
    <scope>NUCLEOTIDE SEQUENCE [LARGE SCALE GENOMIC DNA]</scope>
    <source>
        <strain evidence="2 3">DSM 29853</strain>
    </source>
</reference>
<dbReference type="Proteomes" id="UP000528286">
    <property type="component" value="Unassembled WGS sequence"/>
</dbReference>
<dbReference type="InterPro" id="IPR036388">
    <property type="entry name" value="WH-like_DNA-bd_sf"/>
</dbReference>
<dbReference type="Gene3D" id="1.10.10.10">
    <property type="entry name" value="Winged helix-like DNA-binding domain superfamily/Winged helix DNA-binding domain"/>
    <property type="match status" value="1"/>
</dbReference>
<proteinExistence type="predicted"/>
<protein>
    <submittedName>
        <fullName evidence="2">Tetratricopeptide (TPR) repeat protein</fullName>
    </submittedName>
</protein>